<reference evidence="1 2" key="1">
    <citation type="submission" date="2019-12" db="EMBL/GenBank/DDBJ databases">
        <authorList>
            <person name="Li M."/>
        </authorList>
    </citation>
    <scope>NUCLEOTIDE SEQUENCE [LARGE SCALE GENOMIC DNA]</scope>
    <source>
        <strain evidence="1 2">GBMRC 2024</strain>
    </source>
</reference>
<dbReference type="AlphaFoldDB" id="A0A6L7GAD2"/>
<evidence type="ECO:0000313" key="1">
    <source>
        <dbReference type="EMBL" id="MXN20991.1"/>
    </source>
</evidence>
<comment type="caution">
    <text evidence="1">The sequence shown here is derived from an EMBL/GenBank/DDBJ whole genome shotgun (WGS) entry which is preliminary data.</text>
</comment>
<name>A0A6L7GAD2_9RHOB</name>
<keyword evidence="2" id="KW-1185">Reference proteome</keyword>
<dbReference type="Proteomes" id="UP000477911">
    <property type="component" value="Unassembled WGS sequence"/>
</dbReference>
<accession>A0A6L7GAD2</accession>
<dbReference type="EMBL" id="WUMU01000040">
    <property type="protein sequence ID" value="MXN20991.1"/>
    <property type="molecule type" value="Genomic_DNA"/>
</dbReference>
<sequence length="87" mass="10256">MITRDLFSEDVWLADLDLLEKLFKEKLERAAARIAKEGWAWVETTDERGYYFWESPYEKVAGKRVPLSEEDAARFEELSPCRRPKTA</sequence>
<evidence type="ECO:0000313" key="2">
    <source>
        <dbReference type="Proteomes" id="UP000477911"/>
    </source>
</evidence>
<gene>
    <name evidence="1" type="ORF">GR170_24500</name>
</gene>
<proteinExistence type="predicted"/>
<dbReference type="RefSeq" id="WP_160897109.1">
    <property type="nucleotide sequence ID" value="NZ_WUMU01000040.1"/>
</dbReference>
<organism evidence="1 2">
    <name type="scientific">Pseudooceanicola albus</name>
    <dbReference type="NCBI Taxonomy" id="2692189"/>
    <lineage>
        <taxon>Bacteria</taxon>
        <taxon>Pseudomonadati</taxon>
        <taxon>Pseudomonadota</taxon>
        <taxon>Alphaproteobacteria</taxon>
        <taxon>Rhodobacterales</taxon>
        <taxon>Paracoccaceae</taxon>
        <taxon>Pseudooceanicola</taxon>
    </lineage>
</organism>
<protein>
    <submittedName>
        <fullName evidence="1">Uncharacterized protein</fullName>
    </submittedName>
</protein>